<dbReference type="Proteomes" id="UP000729402">
    <property type="component" value="Unassembled WGS sequence"/>
</dbReference>
<keyword evidence="2" id="KW-1185">Reference proteome</keyword>
<dbReference type="EMBL" id="JAAALK010000283">
    <property type="protein sequence ID" value="KAG8072781.1"/>
    <property type="molecule type" value="Genomic_DNA"/>
</dbReference>
<accession>A0A8J5VVG6</accession>
<gene>
    <name evidence="1" type="ORF">GUJ93_ZPchr0006g41065</name>
</gene>
<name>A0A8J5VVG6_ZIZPA</name>
<dbReference type="AlphaFoldDB" id="A0A8J5VVG6"/>
<reference evidence="1" key="1">
    <citation type="journal article" date="2021" name="bioRxiv">
        <title>Whole Genome Assembly and Annotation of Northern Wild Rice, Zizania palustris L., Supports a Whole Genome Duplication in the Zizania Genus.</title>
        <authorList>
            <person name="Haas M."/>
            <person name="Kono T."/>
            <person name="Macchietto M."/>
            <person name="Millas R."/>
            <person name="McGilp L."/>
            <person name="Shao M."/>
            <person name="Duquette J."/>
            <person name="Hirsch C.N."/>
            <person name="Kimball J."/>
        </authorList>
    </citation>
    <scope>NUCLEOTIDE SEQUENCE</scope>
    <source>
        <tissue evidence="1">Fresh leaf tissue</tissue>
    </source>
</reference>
<organism evidence="1 2">
    <name type="scientific">Zizania palustris</name>
    <name type="common">Northern wild rice</name>
    <dbReference type="NCBI Taxonomy" id="103762"/>
    <lineage>
        <taxon>Eukaryota</taxon>
        <taxon>Viridiplantae</taxon>
        <taxon>Streptophyta</taxon>
        <taxon>Embryophyta</taxon>
        <taxon>Tracheophyta</taxon>
        <taxon>Spermatophyta</taxon>
        <taxon>Magnoliopsida</taxon>
        <taxon>Liliopsida</taxon>
        <taxon>Poales</taxon>
        <taxon>Poaceae</taxon>
        <taxon>BOP clade</taxon>
        <taxon>Oryzoideae</taxon>
        <taxon>Oryzeae</taxon>
        <taxon>Zizaniinae</taxon>
        <taxon>Zizania</taxon>
    </lineage>
</organism>
<reference evidence="1" key="2">
    <citation type="submission" date="2021-02" db="EMBL/GenBank/DDBJ databases">
        <authorList>
            <person name="Kimball J.A."/>
            <person name="Haas M.W."/>
            <person name="Macchietto M."/>
            <person name="Kono T."/>
            <person name="Duquette J."/>
            <person name="Shao M."/>
        </authorList>
    </citation>
    <scope>NUCLEOTIDE SEQUENCE</scope>
    <source>
        <tissue evidence="1">Fresh leaf tissue</tissue>
    </source>
</reference>
<protein>
    <submittedName>
        <fullName evidence="1">Uncharacterized protein</fullName>
    </submittedName>
</protein>
<sequence>MSELERAAPERVTGNSVLCKSERAALSARSHVLMYFEPLAVPVRHPLSPNLTDLPFFLFFSQAPAPRRRRADPNVMLQNINVLGYQACGKQRMEYFNEPCHSASLPGHKVECMAKNTAANPAMQCGALALLSSMQAWNVGVYHELMSIQQTVASNTASESLTLTTIWLLTAARLSASGRMASTSMTASTRSKITAVATDSLDILILCLTGSF</sequence>
<evidence type="ECO:0000313" key="1">
    <source>
        <dbReference type="EMBL" id="KAG8072781.1"/>
    </source>
</evidence>
<comment type="caution">
    <text evidence="1">The sequence shown here is derived from an EMBL/GenBank/DDBJ whole genome shotgun (WGS) entry which is preliminary data.</text>
</comment>
<evidence type="ECO:0000313" key="2">
    <source>
        <dbReference type="Proteomes" id="UP000729402"/>
    </source>
</evidence>
<proteinExistence type="predicted"/>